<protein>
    <recommendedName>
        <fullName evidence="1">Cyclic nucleotide-binding domain-containing protein</fullName>
    </recommendedName>
</protein>
<accession>A0AB34II84</accession>
<dbReference type="PRINTS" id="PR00103">
    <property type="entry name" value="CAMPKINASE"/>
</dbReference>
<dbReference type="PANTHER" id="PTHR11635:SF152">
    <property type="entry name" value="CAMP-DEPENDENT PROTEIN KINASE TYPE I REGULATORY SUBUNIT-RELATED"/>
    <property type="match status" value="1"/>
</dbReference>
<comment type="caution">
    <text evidence="2">The sequence shown here is derived from an EMBL/GenBank/DDBJ whole genome shotgun (WGS) entry which is preliminary data.</text>
</comment>
<dbReference type="InterPro" id="IPR014710">
    <property type="entry name" value="RmlC-like_jellyroll"/>
</dbReference>
<dbReference type="InterPro" id="IPR018488">
    <property type="entry name" value="cNMP-bd_CS"/>
</dbReference>
<dbReference type="GO" id="GO:0005829">
    <property type="term" value="C:cytosol"/>
    <property type="evidence" value="ECO:0007669"/>
    <property type="project" value="TreeGrafter"/>
</dbReference>
<dbReference type="InterPro" id="IPR000595">
    <property type="entry name" value="cNMP-bd_dom"/>
</dbReference>
<dbReference type="GO" id="GO:0005952">
    <property type="term" value="C:cAMP-dependent protein kinase complex"/>
    <property type="evidence" value="ECO:0007669"/>
    <property type="project" value="InterPro"/>
</dbReference>
<keyword evidence="3" id="KW-1185">Reference proteome</keyword>
<reference evidence="2 3" key="1">
    <citation type="journal article" date="2024" name="Science">
        <title>Giant polyketide synthase enzymes in the biosynthesis of giant marine polyether toxins.</title>
        <authorList>
            <person name="Fallon T.R."/>
            <person name="Shende V.V."/>
            <person name="Wierzbicki I.H."/>
            <person name="Pendleton A.L."/>
            <person name="Watervoot N.F."/>
            <person name="Auber R.P."/>
            <person name="Gonzalez D.J."/>
            <person name="Wisecaver J.H."/>
            <person name="Moore B.S."/>
        </authorList>
    </citation>
    <scope>NUCLEOTIDE SEQUENCE [LARGE SCALE GENOMIC DNA]</scope>
    <source>
        <strain evidence="2 3">12B1</strain>
    </source>
</reference>
<sequence>MVGQPKDRKESNASKLAKTMSMKFNSSTRADNAELGAPKRLTMAKGTWRTSFRGVDESARLPPPRDPNALTAAAAAWASPSIWCLDGTMTQGSANQDCRRPDDPERDAEDEALTKQIANNMEKYCNIVRKVTLFSEMGEAEIEAAAAALQVKLFKKGEIVYDEGDDGHDCWVIESGEVVASIMIPGIRFAGTKEWKQTIMYSPDRTPFFGERGLLRKEPRPARMTCMTDVKALRIVAETFVECSRIREHKENLIRGVQLFETFTDDQVGKIAAVIKRNHIKSGERIVVQGDPGPSVYLLEHGECSVSVNGTETYRLKPGQLIDQRALLEDGYIREATVVAIGDDVDVYELSRKDFEAKLGPLSVLQTEQYEADPRKLISDFYQQGDHRGPAGTLAATHLQPDPSTKTSWFVVYRPCSRDSIAKMLGRVGVGKGLNIKGKSAKKNRLSGFVPFLQIHDNNHKSAVEDSPKEARTKIFYRNVMAREIALTNLNKTLREARSDMKIDDPTISLIRTYEPKCFGLDVPEPLMKEQYIMRADISPFVGWETGRPSEPAFMDMNLHAVRGNSSPTVVVYQQDLADPMNPLGLLIAYAEAHVKPVCSDFDTFTVGSRGMKYDVLPPQQVELIHWALDHTAALLANPSTKGWTSRWLDVLKEENKRGFHPELPKYGFGDPTSYRLIEDVVAVTEVCGAVRHGAECFNFYFPQELDDEFLVIWEGFSNPPWQSFKEPALRQFLLERVKDGYSFPLNPVWSVRDPGWYEVLTALQANPEGSRNLKSWYPSESGVVEKIKSLHAAHPNGFQVLKKDEPLKPPA</sequence>
<dbReference type="InterPro" id="IPR050503">
    <property type="entry name" value="cAMP-dep_PK_reg_su-like"/>
</dbReference>
<name>A0AB34II84_PRYPA</name>
<evidence type="ECO:0000313" key="3">
    <source>
        <dbReference type="Proteomes" id="UP001515480"/>
    </source>
</evidence>
<proteinExistence type="predicted"/>
<dbReference type="Pfam" id="PF00027">
    <property type="entry name" value="cNMP_binding"/>
    <property type="match status" value="2"/>
</dbReference>
<feature type="domain" description="Cyclic nucleotide-binding" evidence="1">
    <location>
        <begin position="259"/>
        <end position="376"/>
    </location>
</feature>
<dbReference type="Gene3D" id="2.60.120.10">
    <property type="entry name" value="Jelly Rolls"/>
    <property type="match status" value="2"/>
</dbReference>
<dbReference type="AlphaFoldDB" id="A0AB34II84"/>
<dbReference type="PROSITE" id="PS00888">
    <property type="entry name" value="CNMP_BINDING_1"/>
    <property type="match status" value="1"/>
</dbReference>
<dbReference type="PROSITE" id="PS50042">
    <property type="entry name" value="CNMP_BINDING_3"/>
    <property type="match status" value="2"/>
</dbReference>
<evidence type="ECO:0000259" key="1">
    <source>
        <dbReference type="PROSITE" id="PS50042"/>
    </source>
</evidence>
<gene>
    <name evidence="2" type="ORF">AB1Y20_013911</name>
</gene>
<dbReference type="SMART" id="SM00100">
    <property type="entry name" value="cNMP"/>
    <property type="match status" value="2"/>
</dbReference>
<dbReference type="SUPFAM" id="SSF51206">
    <property type="entry name" value="cAMP-binding domain-like"/>
    <property type="match status" value="2"/>
</dbReference>
<dbReference type="EMBL" id="JBGBPQ010000027">
    <property type="protein sequence ID" value="KAL1498596.1"/>
    <property type="molecule type" value="Genomic_DNA"/>
</dbReference>
<feature type="domain" description="Cyclic nucleotide-binding" evidence="1">
    <location>
        <begin position="133"/>
        <end position="240"/>
    </location>
</feature>
<organism evidence="2 3">
    <name type="scientific">Prymnesium parvum</name>
    <name type="common">Toxic golden alga</name>
    <dbReference type="NCBI Taxonomy" id="97485"/>
    <lineage>
        <taxon>Eukaryota</taxon>
        <taxon>Haptista</taxon>
        <taxon>Haptophyta</taxon>
        <taxon>Prymnesiophyceae</taxon>
        <taxon>Prymnesiales</taxon>
        <taxon>Prymnesiaceae</taxon>
        <taxon>Prymnesium</taxon>
    </lineage>
</organism>
<dbReference type="PANTHER" id="PTHR11635">
    <property type="entry name" value="CAMP-DEPENDENT PROTEIN KINASE REGULATORY CHAIN"/>
    <property type="match status" value="1"/>
</dbReference>
<dbReference type="CDD" id="cd00038">
    <property type="entry name" value="CAP_ED"/>
    <property type="match status" value="2"/>
</dbReference>
<dbReference type="InterPro" id="IPR018490">
    <property type="entry name" value="cNMP-bd_dom_sf"/>
</dbReference>
<evidence type="ECO:0000313" key="2">
    <source>
        <dbReference type="EMBL" id="KAL1498596.1"/>
    </source>
</evidence>
<dbReference type="Proteomes" id="UP001515480">
    <property type="component" value="Unassembled WGS sequence"/>
</dbReference>